<feature type="signal peptide" evidence="5">
    <location>
        <begin position="1"/>
        <end position="18"/>
    </location>
</feature>
<evidence type="ECO:0000313" key="8">
    <source>
        <dbReference type="Proteomes" id="UP001606301"/>
    </source>
</evidence>
<accession>A0ABW7FGX1</accession>
<reference evidence="7 8" key="1">
    <citation type="submission" date="2024-08" db="EMBL/GenBank/DDBJ databases">
        <authorList>
            <person name="Lu H."/>
        </authorList>
    </citation>
    <scope>NUCLEOTIDE SEQUENCE [LARGE SCALE GENOMIC DNA]</scope>
    <source>
        <strain evidence="7 8">LKC17W</strain>
    </source>
</reference>
<keyword evidence="8" id="KW-1185">Reference proteome</keyword>
<keyword evidence="5" id="KW-0732">Signal</keyword>
<comment type="caution">
    <text evidence="7">The sequence shown here is derived from an EMBL/GenBank/DDBJ whole genome shotgun (WGS) entry which is preliminary data.</text>
</comment>
<evidence type="ECO:0000259" key="6">
    <source>
        <dbReference type="PROSITE" id="PS51935"/>
    </source>
</evidence>
<evidence type="ECO:0000256" key="2">
    <source>
        <dbReference type="ARBA" id="ARBA00022670"/>
    </source>
</evidence>
<name>A0ABW7FGX1_9BURK</name>
<dbReference type="Proteomes" id="UP001606301">
    <property type="component" value="Unassembled WGS sequence"/>
</dbReference>
<keyword evidence="4" id="KW-0788">Thiol protease</keyword>
<dbReference type="SUPFAM" id="SSF54001">
    <property type="entry name" value="Cysteine proteinases"/>
    <property type="match status" value="1"/>
</dbReference>
<dbReference type="Gene3D" id="3.90.1720.10">
    <property type="entry name" value="endopeptidase domain like (from Nostoc punctiforme)"/>
    <property type="match status" value="1"/>
</dbReference>
<keyword evidence="2" id="KW-0645">Protease</keyword>
<dbReference type="InterPro" id="IPR051202">
    <property type="entry name" value="Peptidase_C40"/>
</dbReference>
<dbReference type="EMBL" id="JBIGHW010000003">
    <property type="protein sequence ID" value="MFG6440395.1"/>
    <property type="molecule type" value="Genomic_DNA"/>
</dbReference>
<organism evidence="7 8">
    <name type="scientific">Pelomonas margarita</name>
    <dbReference type="NCBI Taxonomy" id="3299031"/>
    <lineage>
        <taxon>Bacteria</taxon>
        <taxon>Pseudomonadati</taxon>
        <taxon>Pseudomonadota</taxon>
        <taxon>Betaproteobacteria</taxon>
        <taxon>Burkholderiales</taxon>
        <taxon>Sphaerotilaceae</taxon>
        <taxon>Roseateles</taxon>
    </lineage>
</organism>
<dbReference type="InterPro" id="IPR000064">
    <property type="entry name" value="NLP_P60_dom"/>
</dbReference>
<dbReference type="PANTHER" id="PTHR47053:SF1">
    <property type="entry name" value="MUREIN DD-ENDOPEPTIDASE MEPH-RELATED"/>
    <property type="match status" value="1"/>
</dbReference>
<evidence type="ECO:0000256" key="1">
    <source>
        <dbReference type="ARBA" id="ARBA00007074"/>
    </source>
</evidence>
<protein>
    <submittedName>
        <fullName evidence="7">C40 family peptidase</fullName>
    </submittedName>
</protein>
<evidence type="ECO:0000256" key="5">
    <source>
        <dbReference type="SAM" id="SignalP"/>
    </source>
</evidence>
<keyword evidence="3" id="KW-0378">Hydrolase</keyword>
<dbReference type="PANTHER" id="PTHR47053">
    <property type="entry name" value="MUREIN DD-ENDOPEPTIDASE MEPH-RELATED"/>
    <property type="match status" value="1"/>
</dbReference>
<dbReference type="Pfam" id="PF00877">
    <property type="entry name" value="NLPC_P60"/>
    <property type="match status" value="1"/>
</dbReference>
<comment type="similarity">
    <text evidence="1">Belongs to the peptidase C40 family.</text>
</comment>
<evidence type="ECO:0000256" key="3">
    <source>
        <dbReference type="ARBA" id="ARBA00022801"/>
    </source>
</evidence>
<proteinExistence type="inferred from homology"/>
<sequence>MNRVAAAGLLAWGCAAHAQGVAQASALPPAPPPGTMTGAYGQSLQQQAAVDKAAATKPAPAATPGDAVSRFLSERGLLSTPTGEPNAPARLLESVRDTASDLVLSAMNFLGVRYTRGGNSVENGFDCSGFTRHIFEMSVGLVLPRRADEQAKMGSLSPIRKDELKPGDLVFFNTMRATFSHVGIYVGEGKFIHAPRTGSAVRVEDMRDSYWAKRFTGARRADLKAAAEGPAAR</sequence>
<gene>
    <name evidence="7" type="ORF">ACG0Z3_06830</name>
</gene>
<dbReference type="PROSITE" id="PS51935">
    <property type="entry name" value="NLPC_P60"/>
    <property type="match status" value="1"/>
</dbReference>
<evidence type="ECO:0000313" key="7">
    <source>
        <dbReference type="EMBL" id="MFG6440395.1"/>
    </source>
</evidence>
<evidence type="ECO:0000256" key="4">
    <source>
        <dbReference type="ARBA" id="ARBA00022807"/>
    </source>
</evidence>
<feature type="chain" id="PRO_5046402061" evidence="5">
    <location>
        <begin position="19"/>
        <end position="233"/>
    </location>
</feature>
<dbReference type="InterPro" id="IPR038765">
    <property type="entry name" value="Papain-like_cys_pep_sf"/>
</dbReference>
<feature type="domain" description="NlpC/P60" evidence="6">
    <location>
        <begin position="96"/>
        <end position="222"/>
    </location>
</feature>